<evidence type="ECO:0000313" key="3">
    <source>
        <dbReference type="EMBL" id="CAD9357728.1"/>
    </source>
</evidence>
<dbReference type="AlphaFoldDB" id="A0A7S2EVK5"/>
<accession>A0A7S2EVK5</accession>
<sequence>MQEAGNAVRRKIAGKNAVPSMRDDVESGYMRASDTSSSKSAKYKNPYTSEGEKGRGCFDSLTCTIVLLLGLFVLCKFDMWYVSTPTEIKFAQLQVLDEEVIKFARIMKEEEERLYGRLSSVSEARNQHQEALFDIEVEHGEKVEALKGIADAGEEVSKLKEEIEKLDREKKEATKKLEDEIQKSEKELFTLHNLIDNLTVDPSRFCHNCDFKQGDLNTTCGARLKYIMRKHDDTSTEQAMHGIIETDPNCLEKK</sequence>
<proteinExistence type="predicted"/>
<protein>
    <submittedName>
        <fullName evidence="3">Uncharacterized protein</fullName>
    </submittedName>
</protein>
<feature type="region of interest" description="Disordered" evidence="2">
    <location>
        <begin position="24"/>
        <end position="53"/>
    </location>
</feature>
<evidence type="ECO:0000256" key="2">
    <source>
        <dbReference type="SAM" id="MobiDB-lite"/>
    </source>
</evidence>
<dbReference type="EMBL" id="HBGN01039310">
    <property type="protein sequence ID" value="CAD9357728.1"/>
    <property type="molecule type" value="Transcribed_RNA"/>
</dbReference>
<keyword evidence="1" id="KW-0175">Coiled coil</keyword>
<evidence type="ECO:0000256" key="1">
    <source>
        <dbReference type="SAM" id="Coils"/>
    </source>
</evidence>
<name>A0A7S2EVK5_9STRA</name>
<organism evidence="3">
    <name type="scientific">Ditylum brightwellii</name>
    <dbReference type="NCBI Taxonomy" id="49249"/>
    <lineage>
        <taxon>Eukaryota</taxon>
        <taxon>Sar</taxon>
        <taxon>Stramenopiles</taxon>
        <taxon>Ochrophyta</taxon>
        <taxon>Bacillariophyta</taxon>
        <taxon>Mediophyceae</taxon>
        <taxon>Lithodesmiophycidae</taxon>
        <taxon>Lithodesmiales</taxon>
        <taxon>Lithodesmiaceae</taxon>
        <taxon>Ditylum</taxon>
    </lineage>
</organism>
<feature type="coiled-coil region" evidence="1">
    <location>
        <begin position="149"/>
        <end position="194"/>
    </location>
</feature>
<gene>
    <name evidence="3" type="ORF">DBRI1063_LOCUS25151</name>
</gene>
<reference evidence="3" key="1">
    <citation type="submission" date="2021-01" db="EMBL/GenBank/DDBJ databases">
        <authorList>
            <person name="Corre E."/>
            <person name="Pelletier E."/>
            <person name="Niang G."/>
            <person name="Scheremetjew M."/>
            <person name="Finn R."/>
            <person name="Kale V."/>
            <person name="Holt S."/>
            <person name="Cochrane G."/>
            <person name="Meng A."/>
            <person name="Brown T."/>
            <person name="Cohen L."/>
        </authorList>
    </citation>
    <scope>NUCLEOTIDE SEQUENCE</scope>
    <source>
        <strain evidence="3">Pop2</strain>
    </source>
</reference>